<proteinExistence type="predicted"/>
<gene>
    <name evidence="4" type="ORF">ESZ00_09810</name>
</gene>
<dbReference type="InterPro" id="IPR016187">
    <property type="entry name" value="CTDL_fold"/>
</dbReference>
<evidence type="ECO:0000259" key="3">
    <source>
        <dbReference type="Pfam" id="PF13088"/>
    </source>
</evidence>
<dbReference type="EMBL" id="SDMK01000002">
    <property type="protein sequence ID" value="RXS94926.1"/>
    <property type="molecule type" value="Genomic_DNA"/>
</dbReference>
<feature type="region of interest" description="Disordered" evidence="1">
    <location>
        <begin position="856"/>
        <end position="875"/>
    </location>
</feature>
<evidence type="ECO:0000259" key="2">
    <source>
        <dbReference type="Pfam" id="PF03781"/>
    </source>
</evidence>
<dbReference type="SUPFAM" id="SSF82185">
    <property type="entry name" value="Histone H3 K4-specific methyltransferase SET7/9 N-terminal domain"/>
    <property type="match status" value="1"/>
</dbReference>
<dbReference type="AlphaFoldDB" id="A0A4Q1SCH1"/>
<dbReference type="InterPro" id="IPR005532">
    <property type="entry name" value="SUMF_dom"/>
</dbReference>
<evidence type="ECO:0000313" key="4">
    <source>
        <dbReference type="EMBL" id="RXS94926.1"/>
    </source>
</evidence>
<evidence type="ECO:0000256" key="1">
    <source>
        <dbReference type="SAM" id="MobiDB-lite"/>
    </source>
</evidence>
<dbReference type="InterPro" id="IPR036278">
    <property type="entry name" value="Sialidase_sf"/>
</dbReference>
<dbReference type="InterPro" id="IPR011040">
    <property type="entry name" value="Sialidase"/>
</dbReference>
<sequence>MELLCHRCVALSRTSTDDCLGCDRQAIQAWQRPVAGSRWPHHSPAHNLGHTRNTLERNQGETMTLAVTRMGRLTACWGTALLCCLVATAQKDGVLARMAGEAPVMAANGVPATVNIPAGSFEMGADGETLDASITKGYGVMSSRPKHGDFDEKPAHRVRITRSFRMSVTQISPEEYAQFDPTYKAHASTPAYAAGVSWDQAMAYCRWLSRKTGKPWRLPTEAEWEYAARAGGTKIYGATDSPMPVDQPNAFGVKNMEVGRPEWTLDWYGPYQPEEIADPTGVASGMTKAIRGGGLDWRHTATKTSPDLDVPATASYFDRPANRASLPPTYKSDTGNVGFRVVQAAMPKVNTTPPRQYFFMSAVKQRSLAGGPARSQSVDTPDASTPIYRTHELFPDLGGKSMMGIGWRLGIAEGIGVNYHNSAIQVLPNGDLLAAFYNSPDHEDDPDQTIMTMRRRAGANEWDMPEPWPIFADAGLAGPVIWNDPAHQQQAGGKVWFFWGFARLIGAPPFAWATSDDNGATWSAAHFPAFPQPIGRYVSQPINSIVRGPDGAIYMPTDSTGRDSDGNGSISAVWRTDDEGKSWADTGGRTAGRHTTIVFAENGDLLGFGGKNSNIDGRMPLATSKDDGKTWVKSKLPFDPLLSGERPSVIRLKSGRLFFVADRNPNHQKHVHKDGAYVALSDDDGKTWAVKSLPENILTVGYTTATQGPDGMIHIVTTKNTVNYEIELNEAWVLDKSAGEENAEPEQVKDRKSYTERYPGGHVRATWSVGRAVDGRLLLDGAEKFFYPDGKLMWAVNFRASEKTGEERWLRENGTPIWVKTYAENGMWTWENFDASGRRIAISHWKGKHLLSSDVPDGPVDKLPGVDKMPTPEGM</sequence>
<evidence type="ECO:0008006" key="6">
    <source>
        <dbReference type="Google" id="ProtNLM"/>
    </source>
</evidence>
<dbReference type="Gene3D" id="2.120.10.10">
    <property type="match status" value="1"/>
</dbReference>
<protein>
    <recommendedName>
        <fullName evidence="6">Glycoside hydrolase</fullName>
    </recommendedName>
</protein>
<dbReference type="Proteomes" id="UP000290253">
    <property type="component" value="Unassembled WGS sequence"/>
</dbReference>
<comment type="caution">
    <text evidence="4">The sequence shown here is derived from an EMBL/GenBank/DDBJ whole genome shotgun (WGS) entry which is preliminary data.</text>
</comment>
<name>A0A4Q1SCH1_9BACT</name>
<dbReference type="Pfam" id="PF03781">
    <property type="entry name" value="FGE-sulfatase"/>
    <property type="match status" value="1"/>
</dbReference>
<dbReference type="InterPro" id="IPR042095">
    <property type="entry name" value="SUMF_sf"/>
</dbReference>
<accession>A0A4Q1SCH1</accession>
<dbReference type="Gene3D" id="2.20.110.10">
    <property type="entry name" value="Histone H3 K4-specific methyltransferase SET7/9 N-terminal domain"/>
    <property type="match status" value="1"/>
</dbReference>
<reference evidence="4 5" key="1">
    <citation type="journal article" date="2016" name="Int. J. Syst. Evol. Microbiol.">
        <title>Acidipila dinghuensis sp. nov., an acidobacterium isolated from forest soil.</title>
        <authorList>
            <person name="Jiang Y.W."/>
            <person name="Wang J."/>
            <person name="Chen M.H."/>
            <person name="Lv Y.Y."/>
            <person name="Qiu L.H."/>
        </authorList>
    </citation>
    <scope>NUCLEOTIDE SEQUENCE [LARGE SCALE GENOMIC DNA]</scope>
    <source>
        <strain evidence="4 5">DHOF10</strain>
    </source>
</reference>
<dbReference type="PANTHER" id="PTHR23150:SF19">
    <property type="entry name" value="FORMYLGLYCINE-GENERATING ENZYME"/>
    <property type="match status" value="1"/>
</dbReference>
<dbReference type="Gene3D" id="3.90.1580.10">
    <property type="entry name" value="paralog of FGE (formylglycine-generating enzyme)"/>
    <property type="match status" value="1"/>
</dbReference>
<evidence type="ECO:0000313" key="5">
    <source>
        <dbReference type="Proteomes" id="UP000290253"/>
    </source>
</evidence>
<dbReference type="PANTHER" id="PTHR23150">
    <property type="entry name" value="SULFATASE MODIFYING FACTOR 1, 2"/>
    <property type="match status" value="1"/>
</dbReference>
<dbReference type="CDD" id="cd15482">
    <property type="entry name" value="Sialidase_non-viral"/>
    <property type="match status" value="1"/>
</dbReference>
<dbReference type="OrthoDB" id="41724at2"/>
<dbReference type="Pfam" id="PF13088">
    <property type="entry name" value="BNR_2"/>
    <property type="match status" value="1"/>
</dbReference>
<feature type="domain" description="Sulfatase-modifying factor enzyme-like" evidence="2">
    <location>
        <begin position="111"/>
        <end position="244"/>
    </location>
</feature>
<keyword evidence="5" id="KW-1185">Reference proteome</keyword>
<dbReference type="GO" id="GO:0120147">
    <property type="term" value="F:formylglycine-generating oxidase activity"/>
    <property type="evidence" value="ECO:0007669"/>
    <property type="project" value="TreeGrafter"/>
</dbReference>
<feature type="domain" description="Sialidase" evidence="3">
    <location>
        <begin position="433"/>
        <end position="715"/>
    </location>
</feature>
<dbReference type="SUPFAM" id="SSF56436">
    <property type="entry name" value="C-type lectin-like"/>
    <property type="match status" value="1"/>
</dbReference>
<organism evidence="4 5">
    <name type="scientific">Silvibacterium dinghuense</name>
    <dbReference type="NCBI Taxonomy" id="1560006"/>
    <lineage>
        <taxon>Bacteria</taxon>
        <taxon>Pseudomonadati</taxon>
        <taxon>Acidobacteriota</taxon>
        <taxon>Terriglobia</taxon>
        <taxon>Terriglobales</taxon>
        <taxon>Acidobacteriaceae</taxon>
        <taxon>Silvibacterium</taxon>
    </lineage>
</organism>
<dbReference type="SUPFAM" id="SSF50939">
    <property type="entry name" value="Sialidases"/>
    <property type="match status" value="1"/>
</dbReference>
<dbReference type="InterPro" id="IPR051043">
    <property type="entry name" value="Sulfatase_Mod_Factor_Kinase"/>
</dbReference>